<dbReference type="GO" id="GO:0016491">
    <property type="term" value="F:oxidoreductase activity"/>
    <property type="evidence" value="ECO:0007669"/>
    <property type="project" value="InterPro"/>
</dbReference>
<dbReference type="InterPro" id="IPR023210">
    <property type="entry name" value="NADP_OxRdtase_dom"/>
</dbReference>
<accession>A0A0G4H2L3</accession>
<feature type="region of interest" description="Disordered" evidence="1">
    <location>
        <begin position="1"/>
        <end position="22"/>
    </location>
</feature>
<dbReference type="Pfam" id="PF00248">
    <property type="entry name" value="Aldo_ket_red"/>
    <property type="match status" value="1"/>
</dbReference>
<dbReference type="PANTHER" id="PTHR43827:SF8">
    <property type="entry name" value="ALDO_KETO REDUCTASE FAMILY PROTEIN"/>
    <property type="match status" value="1"/>
</dbReference>
<dbReference type="SUPFAM" id="SSF51430">
    <property type="entry name" value="NAD(P)-linked oxidoreductase"/>
    <property type="match status" value="1"/>
</dbReference>
<organism evidence="3">
    <name type="scientific">Chromera velia CCMP2878</name>
    <dbReference type="NCBI Taxonomy" id="1169474"/>
    <lineage>
        <taxon>Eukaryota</taxon>
        <taxon>Sar</taxon>
        <taxon>Alveolata</taxon>
        <taxon>Colpodellida</taxon>
        <taxon>Chromeraceae</taxon>
        <taxon>Chromera</taxon>
    </lineage>
</organism>
<dbReference type="InterPro" id="IPR036812">
    <property type="entry name" value="NAD(P)_OxRdtase_dom_sf"/>
</dbReference>
<evidence type="ECO:0000259" key="2">
    <source>
        <dbReference type="Pfam" id="PF00248"/>
    </source>
</evidence>
<dbReference type="EMBL" id="CDMZ01001811">
    <property type="protein sequence ID" value="CEM37876.1"/>
    <property type="molecule type" value="Genomic_DNA"/>
</dbReference>
<sequence length="336" mass="36389">MSGAREDLALEKVEEPGGQVPSPWLTRRASLARSAGSLLTAAATAASSLPSQSVQAAEKKSVTLFHGGGEFPLAAFGLQVYDNERARKLTLFALEAGIRNFFSSVLAGNQKGFARAVKESGIPRDQLYICGSVLSNRANGFDAAYRLTARGCQENMEEFSVGGIDYLDQIMLDYPGQDQGSILGQWKAFQEMKEQGLTRSLSVSNFSPRQMDYILRDKGTSTRPCVNQLPLNLAYHPGGAKATVAWNNEREVFVQAWAPLGSSTGGFSRSIKAACQKIGEKYGKSGAQIALRWLIQSGASFATSASSKAHFMEDGNIFDFELDEDEMRGLDRLSGD</sequence>
<dbReference type="PANTHER" id="PTHR43827">
    <property type="entry name" value="2,5-DIKETO-D-GLUCONIC ACID REDUCTASE"/>
    <property type="match status" value="1"/>
</dbReference>
<dbReference type="CDD" id="cd19071">
    <property type="entry name" value="AKR_AKR1-5-like"/>
    <property type="match status" value="1"/>
</dbReference>
<dbReference type="VEuPathDB" id="CryptoDB:Cvel_24442"/>
<dbReference type="PhylomeDB" id="A0A0G4H2L3"/>
<gene>
    <name evidence="3" type="ORF">Cvel_24442</name>
</gene>
<name>A0A0G4H2L3_9ALVE</name>
<feature type="domain" description="NADP-dependent oxidoreductase" evidence="2">
    <location>
        <begin position="80"/>
        <end position="333"/>
    </location>
</feature>
<feature type="compositionally biased region" description="Basic and acidic residues" evidence="1">
    <location>
        <begin position="1"/>
        <end position="15"/>
    </location>
</feature>
<reference evidence="3" key="1">
    <citation type="submission" date="2014-11" db="EMBL/GenBank/DDBJ databases">
        <authorList>
            <person name="Otto D Thomas"/>
            <person name="Naeem Raeece"/>
        </authorList>
    </citation>
    <scope>NUCLEOTIDE SEQUENCE</scope>
</reference>
<dbReference type="Gene3D" id="3.20.20.100">
    <property type="entry name" value="NADP-dependent oxidoreductase domain"/>
    <property type="match status" value="1"/>
</dbReference>
<evidence type="ECO:0000313" key="3">
    <source>
        <dbReference type="EMBL" id="CEM37876.1"/>
    </source>
</evidence>
<proteinExistence type="predicted"/>
<dbReference type="AlphaFoldDB" id="A0A0G4H2L3"/>
<dbReference type="PRINTS" id="PR00069">
    <property type="entry name" value="ALDKETRDTASE"/>
</dbReference>
<dbReference type="InterPro" id="IPR020471">
    <property type="entry name" value="AKR"/>
</dbReference>
<protein>
    <recommendedName>
        <fullName evidence="2">NADP-dependent oxidoreductase domain-containing protein</fullName>
    </recommendedName>
</protein>
<evidence type="ECO:0000256" key="1">
    <source>
        <dbReference type="SAM" id="MobiDB-lite"/>
    </source>
</evidence>